<dbReference type="RefSeq" id="XP_033532330.1">
    <property type="nucleotide sequence ID" value="XM_033679899.1"/>
</dbReference>
<feature type="compositionally biased region" description="Polar residues" evidence="1">
    <location>
        <begin position="251"/>
        <end position="261"/>
    </location>
</feature>
<keyword evidence="3" id="KW-1185">Reference proteome</keyword>
<dbReference type="OrthoDB" id="5391950at2759"/>
<organism evidence="2">
    <name type="scientific">Eremomyces bilateralis CBS 781.70</name>
    <dbReference type="NCBI Taxonomy" id="1392243"/>
    <lineage>
        <taxon>Eukaryota</taxon>
        <taxon>Fungi</taxon>
        <taxon>Dikarya</taxon>
        <taxon>Ascomycota</taxon>
        <taxon>Pezizomycotina</taxon>
        <taxon>Dothideomycetes</taxon>
        <taxon>Dothideomycetes incertae sedis</taxon>
        <taxon>Eremomycetales</taxon>
        <taxon>Eremomycetaceae</taxon>
        <taxon>Eremomyces</taxon>
    </lineage>
</organism>
<accession>A0A6G1FYR2</accession>
<gene>
    <name evidence="2 4" type="ORF">P152DRAFT_460385</name>
</gene>
<evidence type="ECO:0000256" key="1">
    <source>
        <dbReference type="SAM" id="MobiDB-lite"/>
    </source>
</evidence>
<protein>
    <submittedName>
        <fullName evidence="2 4">Uncharacterized protein</fullName>
    </submittedName>
</protein>
<name>A0A6G1FYR2_9PEZI</name>
<evidence type="ECO:0000313" key="4">
    <source>
        <dbReference type="RefSeq" id="XP_033532330.1"/>
    </source>
</evidence>
<sequence length="275" mass="30098">MVADNPINNSKYAWTKPMALHLSNRNPSLHDDGMTNESGQASPRSRVAAQLAGLNLAIGLPIYSPMSDVTLPSPDQTPPKGSNEEMGGSSHNLNGNSAESSISPSAPPALLRERLDALDGIKMKRKTPSPDPSDPPTPTSMEPSQDPKQKHVAFALSDTFSTAETFHSPPSPTPAPLSLTWQDFEITGHLATDPDDDGTGINGVGFKPTAQIEAERQRKRQEQLERYRARMAREERERRYERRRAMRVGKSRNQSRNSSPLKTHAALRGASKFAV</sequence>
<proteinExistence type="predicted"/>
<feature type="region of interest" description="Disordered" evidence="1">
    <location>
        <begin position="23"/>
        <end position="45"/>
    </location>
</feature>
<dbReference type="Proteomes" id="UP000504638">
    <property type="component" value="Unplaced"/>
</dbReference>
<feature type="compositionally biased region" description="Basic residues" evidence="1">
    <location>
        <begin position="241"/>
        <end position="250"/>
    </location>
</feature>
<feature type="region of interest" description="Disordered" evidence="1">
    <location>
        <begin position="189"/>
        <end position="275"/>
    </location>
</feature>
<feature type="compositionally biased region" description="Pro residues" evidence="1">
    <location>
        <begin position="129"/>
        <end position="138"/>
    </location>
</feature>
<evidence type="ECO:0000313" key="3">
    <source>
        <dbReference type="Proteomes" id="UP000504638"/>
    </source>
</evidence>
<feature type="compositionally biased region" description="Basic and acidic residues" evidence="1">
    <location>
        <begin position="213"/>
        <end position="240"/>
    </location>
</feature>
<feature type="region of interest" description="Disordered" evidence="1">
    <location>
        <begin position="68"/>
        <end position="106"/>
    </location>
</feature>
<reference evidence="4" key="2">
    <citation type="submission" date="2020-04" db="EMBL/GenBank/DDBJ databases">
        <authorList>
            <consortium name="NCBI Genome Project"/>
        </authorList>
    </citation>
    <scope>NUCLEOTIDE SEQUENCE</scope>
    <source>
        <strain evidence="4">CBS 781.70</strain>
    </source>
</reference>
<dbReference type="GeneID" id="54420469"/>
<dbReference type="EMBL" id="ML975165">
    <property type="protein sequence ID" value="KAF1810699.1"/>
    <property type="molecule type" value="Genomic_DNA"/>
</dbReference>
<reference evidence="4" key="3">
    <citation type="submission" date="2025-04" db="UniProtKB">
        <authorList>
            <consortium name="RefSeq"/>
        </authorList>
    </citation>
    <scope>IDENTIFICATION</scope>
    <source>
        <strain evidence="4">CBS 781.70</strain>
    </source>
</reference>
<reference evidence="2 4" key="1">
    <citation type="submission" date="2020-01" db="EMBL/GenBank/DDBJ databases">
        <authorList>
            <consortium name="DOE Joint Genome Institute"/>
            <person name="Haridas S."/>
            <person name="Albert R."/>
            <person name="Binder M."/>
            <person name="Bloem J."/>
            <person name="Labutti K."/>
            <person name="Salamov A."/>
            <person name="Andreopoulos B."/>
            <person name="Baker S.E."/>
            <person name="Barry K."/>
            <person name="Bills G."/>
            <person name="Bluhm B.H."/>
            <person name="Cannon C."/>
            <person name="Castanera R."/>
            <person name="Culley D.E."/>
            <person name="Daum C."/>
            <person name="Ezra D."/>
            <person name="Gonzalez J.B."/>
            <person name="Henrissat B."/>
            <person name="Kuo A."/>
            <person name="Liang C."/>
            <person name="Lipzen A."/>
            <person name="Lutzoni F."/>
            <person name="Magnuson J."/>
            <person name="Mondo S."/>
            <person name="Nolan M."/>
            <person name="Ohm R."/>
            <person name="Pangilinan J."/>
            <person name="Park H.-J."/>
            <person name="Ramirez L."/>
            <person name="Alfaro M."/>
            <person name="Sun H."/>
            <person name="Tritt A."/>
            <person name="Yoshinaga Y."/>
            <person name="Zwiers L.-H."/>
            <person name="Turgeon B.G."/>
            <person name="Goodwin S.B."/>
            <person name="Spatafora J.W."/>
            <person name="Crous P.W."/>
            <person name="Grigoriev I.V."/>
        </authorList>
    </citation>
    <scope>NUCLEOTIDE SEQUENCE</scope>
    <source>
        <strain evidence="2 4">CBS 781.70</strain>
    </source>
</reference>
<evidence type="ECO:0000313" key="2">
    <source>
        <dbReference type="EMBL" id="KAF1810699.1"/>
    </source>
</evidence>
<dbReference type="AlphaFoldDB" id="A0A6G1FYR2"/>
<feature type="region of interest" description="Disordered" evidence="1">
    <location>
        <begin position="123"/>
        <end position="150"/>
    </location>
</feature>